<keyword evidence="3" id="KW-0804">Transcription</keyword>
<evidence type="ECO:0000256" key="1">
    <source>
        <dbReference type="ARBA" id="ARBA00023015"/>
    </source>
</evidence>
<dbReference type="InterPro" id="IPR018062">
    <property type="entry name" value="HTH_AraC-typ_CS"/>
</dbReference>
<accession>A0A7C9R8A7</accession>
<dbReference type="SMART" id="SM00342">
    <property type="entry name" value="HTH_ARAC"/>
    <property type="match status" value="1"/>
</dbReference>
<reference evidence="5 6" key="1">
    <citation type="submission" date="2020-02" db="EMBL/GenBank/DDBJ databases">
        <title>Genome sequence of the type strain CGMCC 1.15528 of Mesorhizobium zhangyense.</title>
        <authorList>
            <person name="Gao J."/>
            <person name="Sun J."/>
        </authorList>
    </citation>
    <scope>NUCLEOTIDE SEQUENCE [LARGE SCALE GENOMIC DNA]</scope>
    <source>
        <strain evidence="5 6">CGMCC 1.15528</strain>
    </source>
</reference>
<name>A0A7C9R8A7_9HYPH</name>
<dbReference type="GO" id="GO:0043565">
    <property type="term" value="F:sequence-specific DNA binding"/>
    <property type="evidence" value="ECO:0007669"/>
    <property type="project" value="InterPro"/>
</dbReference>
<sequence>MRLQVKPHQDHPLNFKARTLILPDMMCTMGSVSPMTWDRTPDLMSDDNDDIILSWNKGGYRFTMPGRGDYETKPGTAAILPLDRRFSIETEDSSWTMALQFKRSLLAPLVKNLDDVSPDSIARLQPAHCLLFDYLRSVLHASSVNGLAPMASRHITDLLALSFGSVQHGVPNSGVRAARLAAIKQHVARHLRDPRLSAEQVSRKYAISSRYIRQLFFEEGTSFSDYVTERRLAYVHSCLLDRRQALRQIADIAFEVGFIEPSTFYRQFRLRYGKTPTEVRGSI</sequence>
<dbReference type="PANTHER" id="PTHR46796:SF6">
    <property type="entry name" value="ARAC SUBFAMILY"/>
    <property type="match status" value="1"/>
</dbReference>
<dbReference type="InterPro" id="IPR018060">
    <property type="entry name" value="HTH_AraC"/>
</dbReference>
<dbReference type="Proteomes" id="UP000481252">
    <property type="component" value="Unassembled WGS sequence"/>
</dbReference>
<dbReference type="PROSITE" id="PS00041">
    <property type="entry name" value="HTH_ARAC_FAMILY_1"/>
    <property type="match status" value="1"/>
</dbReference>
<evidence type="ECO:0000313" key="6">
    <source>
        <dbReference type="Proteomes" id="UP000481252"/>
    </source>
</evidence>
<dbReference type="AlphaFoldDB" id="A0A7C9R8A7"/>
<dbReference type="Gene3D" id="1.10.10.60">
    <property type="entry name" value="Homeodomain-like"/>
    <property type="match status" value="1"/>
</dbReference>
<dbReference type="Pfam" id="PF12833">
    <property type="entry name" value="HTH_18"/>
    <property type="match status" value="1"/>
</dbReference>
<evidence type="ECO:0000313" key="5">
    <source>
        <dbReference type="EMBL" id="NGN42339.1"/>
    </source>
</evidence>
<evidence type="ECO:0000256" key="2">
    <source>
        <dbReference type="ARBA" id="ARBA00023125"/>
    </source>
</evidence>
<dbReference type="GO" id="GO:0003700">
    <property type="term" value="F:DNA-binding transcription factor activity"/>
    <property type="evidence" value="ECO:0007669"/>
    <property type="project" value="InterPro"/>
</dbReference>
<gene>
    <name evidence="5" type="ORF">G6N74_14820</name>
</gene>
<evidence type="ECO:0000259" key="4">
    <source>
        <dbReference type="PROSITE" id="PS01124"/>
    </source>
</evidence>
<feature type="domain" description="HTH araC/xylS-type" evidence="4">
    <location>
        <begin position="181"/>
        <end position="282"/>
    </location>
</feature>
<dbReference type="EMBL" id="JAAKZG010000005">
    <property type="protein sequence ID" value="NGN42339.1"/>
    <property type="molecule type" value="Genomic_DNA"/>
</dbReference>
<proteinExistence type="predicted"/>
<organism evidence="5 6">
    <name type="scientific">Mesorhizobium zhangyense</name>
    <dbReference type="NCBI Taxonomy" id="1776730"/>
    <lineage>
        <taxon>Bacteria</taxon>
        <taxon>Pseudomonadati</taxon>
        <taxon>Pseudomonadota</taxon>
        <taxon>Alphaproteobacteria</taxon>
        <taxon>Hyphomicrobiales</taxon>
        <taxon>Phyllobacteriaceae</taxon>
        <taxon>Mesorhizobium</taxon>
    </lineage>
</organism>
<keyword evidence="2" id="KW-0238">DNA-binding</keyword>
<dbReference type="InterPro" id="IPR020449">
    <property type="entry name" value="Tscrpt_reg_AraC-type_HTH"/>
</dbReference>
<dbReference type="InterPro" id="IPR050204">
    <property type="entry name" value="AraC_XylS_family_regulators"/>
</dbReference>
<dbReference type="InterPro" id="IPR009057">
    <property type="entry name" value="Homeodomain-like_sf"/>
</dbReference>
<dbReference type="SUPFAM" id="SSF46689">
    <property type="entry name" value="Homeodomain-like"/>
    <property type="match status" value="1"/>
</dbReference>
<dbReference type="PROSITE" id="PS01124">
    <property type="entry name" value="HTH_ARAC_FAMILY_2"/>
    <property type="match status" value="1"/>
</dbReference>
<keyword evidence="1" id="KW-0805">Transcription regulation</keyword>
<comment type="caution">
    <text evidence="5">The sequence shown here is derived from an EMBL/GenBank/DDBJ whole genome shotgun (WGS) entry which is preliminary data.</text>
</comment>
<dbReference type="PANTHER" id="PTHR46796">
    <property type="entry name" value="HTH-TYPE TRANSCRIPTIONAL ACTIVATOR RHAS-RELATED"/>
    <property type="match status" value="1"/>
</dbReference>
<evidence type="ECO:0000256" key="3">
    <source>
        <dbReference type="ARBA" id="ARBA00023163"/>
    </source>
</evidence>
<keyword evidence="6" id="KW-1185">Reference proteome</keyword>
<protein>
    <submittedName>
        <fullName evidence="5">Helix-turn-helix transcriptional regulator</fullName>
    </submittedName>
</protein>
<dbReference type="PRINTS" id="PR00032">
    <property type="entry name" value="HTHARAC"/>
</dbReference>
<dbReference type="RefSeq" id="WP_165118580.1">
    <property type="nucleotide sequence ID" value="NZ_JAAKZG010000005.1"/>
</dbReference>